<dbReference type="SUPFAM" id="SSF46565">
    <property type="entry name" value="Chaperone J-domain"/>
    <property type="match status" value="1"/>
</dbReference>
<dbReference type="InterPro" id="IPR018253">
    <property type="entry name" value="DnaJ_domain_CS"/>
</dbReference>
<proteinExistence type="predicted"/>
<dbReference type="GO" id="GO:0005634">
    <property type="term" value="C:nucleus"/>
    <property type="evidence" value="ECO:0007669"/>
    <property type="project" value="TreeGrafter"/>
</dbReference>
<dbReference type="GO" id="GO:0005737">
    <property type="term" value="C:cytoplasm"/>
    <property type="evidence" value="ECO:0007669"/>
    <property type="project" value="TreeGrafter"/>
</dbReference>
<dbReference type="CDD" id="cd06257">
    <property type="entry name" value="DnaJ"/>
    <property type="match status" value="1"/>
</dbReference>
<sequence length="284" mass="32587">MASDLYEVLDLTVDATPEQIRRAYKVKALRTHPDRLPPTATPAEKAASEEQFRKVNNAYEVLYDPVKRKEYDLHGVWPPPEPESEEDEFVPRPSSSRHRGYSRRQHHAPRYHDPFFGHNHSAFSSFVFSDPFALFDAIFGDEDMRPHRPTHYSHHHRSAPSRFEDPFERMQREMNSMMSMERDFFPGMGMGGMGMMGGFPTLGRLGPMAPFPSIEPSSFDSGHGQWTSESFMTTSVNGVTQTIHKRRDWDGNEHVTRTYPDGRELHTINGIEQPSASRGYLPHP</sequence>
<dbReference type="Gene3D" id="1.10.287.110">
    <property type="entry name" value="DnaJ domain"/>
    <property type="match status" value="1"/>
</dbReference>
<keyword evidence="4" id="KW-1185">Reference proteome</keyword>
<gene>
    <name evidence="3" type="ORF">BDQ12DRAFT_577642</name>
</gene>
<dbReference type="InterPro" id="IPR001623">
    <property type="entry name" value="DnaJ_domain"/>
</dbReference>
<evidence type="ECO:0000256" key="1">
    <source>
        <dbReference type="SAM" id="MobiDB-lite"/>
    </source>
</evidence>
<feature type="compositionally biased region" description="Basic residues" evidence="1">
    <location>
        <begin position="95"/>
        <end position="106"/>
    </location>
</feature>
<evidence type="ECO:0000313" key="4">
    <source>
        <dbReference type="Proteomes" id="UP000308652"/>
    </source>
</evidence>
<organism evidence="3 4">
    <name type="scientific">Crucibulum laeve</name>
    <dbReference type="NCBI Taxonomy" id="68775"/>
    <lineage>
        <taxon>Eukaryota</taxon>
        <taxon>Fungi</taxon>
        <taxon>Dikarya</taxon>
        <taxon>Basidiomycota</taxon>
        <taxon>Agaricomycotina</taxon>
        <taxon>Agaricomycetes</taxon>
        <taxon>Agaricomycetidae</taxon>
        <taxon>Agaricales</taxon>
        <taxon>Agaricineae</taxon>
        <taxon>Nidulariaceae</taxon>
        <taxon>Crucibulum</taxon>
    </lineage>
</organism>
<accession>A0A5C3M7Z0</accession>
<dbReference type="PANTHER" id="PTHR43948">
    <property type="entry name" value="DNAJ HOMOLOG SUBFAMILY B"/>
    <property type="match status" value="1"/>
</dbReference>
<name>A0A5C3M7Z0_9AGAR</name>
<dbReference type="GO" id="GO:0051087">
    <property type="term" value="F:protein-folding chaperone binding"/>
    <property type="evidence" value="ECO:0007669"/>
    <property type="project" value="TreeGrafter"/>
</dbReference>
<dbReference type="EMBL" id="ML213598">
    <property type="protein sequence ID" value="TFK39958.1"/>
    <property type="molecule type" value="Genomic_DNA"/>
</dbReference>
<dbReference type="InterPro" id="IPR036869">
    <property type="entry name" value="J_dom_sf"/>
</dbReference>
<dbReference type="STRING" id="68775.A0A5C3M7Z0"/>
<dbReference type="Pfam" id="PF00226">
    <property type="entry name" value="DnaJ"/>
    <property type="match status" value="1"/>
</dbReference>
<dbReference type="PROSITE" id="PS00636">
    <property type="entry name" value="DNAJ_1"/>
    <property type="match status" value="1"/>
</dbReference>
<feature type="non-terminal residue" evidence="3">
    <location>
        <position position="284"/>
    </location>
</feature>
<feature type="region of interest" description="Disordered" evidence="1">
    <location>
        <begin position="77"/>
        <end position="106"/>
    </location>
</feature>
<dbReference type="OrthoDB" id="442087at2759"/>
<dbReference type="GO" id="GO:0051082">
    <property type="term" value="F:unfolded protein binding"/>
    <property type="evidence" value="ECO:0007669"/>
    <property type="project" value="TreeGrafter"/>
</dbReference>
<protein>
    <recommendedName>
        <fullName evidence="2">J domain-containing protein</fullName>
    </recommendedName>
</protein>
<reference evidence="3 4" key="1">
    <citation type="journal article" date="2019" name="Nat. Ecol. Evol.">
        <title>Megaphylogeny resolves global patterns of mushroom evolution.</title>
        <authorList>
            <person name="Varga T."/>
            <person name="Krizsan K."/>
            <person name="Foldi C."/>
            <person name="Dima B."/>
            <person name="Sanchez-Garcia M."/>
            <person name="Sanchez-Ramirez S."/>
            <person name="Szollosi G.J."/>
            <person name="Szarkandi J.G."/>
            <person name="Papp V."/>
            <person name="Albert L."/>
            <person name="Andreopoulos W."/>
            <person name="Angelini C."/>
            <person name="Antonin V."/>
            <person name="Barry K.W."/>
            <person name="Bougher N.L."/>
            <person name="Buchanan P."/>
            <person name="Buyck B."/>
            <person name="Bense V."/>
            <person name="Catcheside P."/>
            <person name="Chovatia M."/>
            <person name="Cooper J."/>
            <person name="Damon W."/>
            <person name="Desjardin D."/>
            <person name="Finy P."/>
            <person name="Geml J."/>
            <person name="Haridas S."/>
            <person name="Hughes K."/>
            <person name="Justo A."/>
            <person name="Karasinski D."/>
            <person name="Kautmanova I."/>
            <person name="Kiss B."/>
            <person name="Kocsube S."/>
            <person name="Kotiranta H."/>
            <person name="LaButti K.M."/>
            <person name="Lechner B.E."/>
            <person name="Liimatainen K."/>
            <person name="Lipzen A."/>
            <person name="Lukacs Z."/>
            <person name="Mihaltcheva S."/>
            <person name="Morgado L.N."/>
            <person name="Niskanen T."/>
            <person name="Noordeloos M.E."/>
            <person name="Ohm R.A."/>
            <person name="Ortiz-Santana B."/>
            <person name="Ovrebo C."/>
            <person name="Racz N."/>
            <person name="Riley R."/>
            <person name="Savchenko A."/>
            <person name="Shiryaev A."/>
            <person name="Soop K."/>
            <person name="Spirin V."/>
            <person name="Szebenyi C."/>
            <person name="Tomsovsky M."/>
            <person name="Tulloss R.E."/>
            <person name="Uehling J."/>
            <person name="Grigoriev I.V."/>
            <person name="Vagvolgyi C."/>
            <person name="Papp T."/>
            <person name="Martin F.M."/>
            <person name="Miettinen O."/>
            <person name="Hibbett D.S."/>
            <person name="Nagy L.G."/>
        </authorList>
    </citation>
    <scope>NUCLEOTIDE SEQUENCE [LARGE SCALE GENOMIC DNA]</scope>
    <source>
        <strain evidence="3 4">CBS 166.37</strain>
    </source>
</reference>
<dbReference type="Proteomes" id="UP000308652">
    <property type="component" value="Unassembled WGS sequence"/>
</dbReference>
<dbReference type="AlphaFoldDB" id="A0A5C3M7Z0"/>
<dbReference type="SMART" id="SM00271">
    <property type="entry name" value="DnaJ"/>
    <property type="match status" value="1"/>
</dbReference>
<dbReference type="GO" id="GO:0044183">
    <property type="term" value="F:protein folding chaperone"/>
    <property type="evidence" value="ECO:0007669"/>
    <property type="project" value="TreeGrafter"/>
</dbReference>
<dbReference type="PROSITE" id="PS50076">
    <property type="entry name" value="DNAJ_2"/>
    <property type="match status" value="1"/>
</dbReference>
<dbReference type="PANTHER" id="PTHR43948:SF10">
    <property type="entry name" value="MRJ, ISOFORM E"/>
    <property type="match status" value="1"/>
</dbReference>
<evidence type="ECO:0000313" key="3">
    <source>
        <dbReference type="EMBL" id="TFK39958.1"/>
    </source>
</evidence>
<feature type="domain" description="J" evidence="2">
    <location>
        <begin position="4"/>
        <end position="75"/>
    </location>
</feature>
<evidence type="ECO:0000259" key="2">
    <source>
        <dbReference type="PROSITE" id="PS50076"/>
    </source>
</evidence>
<dbReference type="PRINTS" id="PR00625">
    <property type="entry name" value="JDOMAIN"/>
</dbReference>